<name>A0A2M6ISY2_9BACT</name>
<evidence type="ECO:0000313" key="6">
    <source>
        <dbReference type="Proteomes" id="UP000231056"/>
    </source>
</evidence>
<dbReference type="PANTHER" id="PTHR43179">
    <property type="entry name" value="RHAMNOSYLTRANSFERASE WBBL"/>
    <property type="match status" value="1"/>
</dbReference>
<dbReference type="InterPro" id="IPR029044">
    <property type="entry name" value="Nucleotide-diphossugar_trans"/>
</dbReference>
<accession>A0A2M6ISY2</accession>
<evidence type="ECO:0000256" key="3">
    <source>
        <dbReference type="ARBA" id="ARBA00022679"/>
    </source>
</evidence>
<keyword evidence="2" id="KW-0328">Glycosyltransferase</keyword>
<dbReference type="Proteomes" id="UP000231056">
    <property type="component" value="Unassembled WGS sequence"/>
</dbReference>
<proteinExistence type="inferred from homology"/>
<evidence type="ECO:0000256" key="1">
    <source>
        <dbReference type="ARBA" id="ARBA00006739"/>
    </source>
</evidence>
<dbReference type="InterPro" id="IPR001173">
    <property type="entry name" value="Glyco_trans_2-like"/>
</dbReference>
<evidence type="ECO:0000313" key="5">
    <source>
        <dbReference type="EMBL" id="PIQ73013.1"/>
    </source>
</evidence>
<dbReference type="Gene3D" id="3.90.550.10">
    <property type="entry name" value="Spore Coat Polysaccharide Biosynthesis Protein SpsA, Chain A"/>
    <property type="match status" value="1"/>
</dbReference>
<comment type="caution">
    <text evidence="5">The sequence shown here is derived from an EMBL/GenBank/DDBJ whole genome shotgun (WGS) entry which is preliminary data.</text>
</comment>
<dbReference type="SUPFAM" id="SSF53448">
    <property type="entry name" value="Nucleotide-diphospho-sugar transferases"/>
    <property type="match status" value="1"/>
</dbReference>
<dbReference type="EMBL" id="PCVM01000113">
    <property type="protein sequence ID" value="PIQ73013.1"/>
    <property type="molecule type" value="Genomic_DNA"/>
</dbReference>
<dbReference type="PANTHER" id="PTHR43179:SF12">
    <property type="entry name" value="GALACTOFURANOSYLTRANSFERASE GLFT2"/>
    <property type="match status" value="1"/>
</dbReference>
<organism evidence="5 6">
    <name type="scientific">Candidatus Roizmanbacteria bacterium CG11_big_fil_rev_8_21_14_0_20_36_8</name>
    <dbReference type="NCBI Taxonomy" id="1974856"/>
    <lineage>
        <taxon>Bacteria</taxon>
        <taxon>Candidatus Roizmaniibacteriota</taxon>
    </lineage>
</organism>
<reference evidence="5 6" key="1">
    <citation type="submission" date="2017-09" db="EMBL/GenBank/DDBJ databases">
        <title>Depth-based differentiation of microbial function through sediment-hosted aquifers and enrichment of novel symbionts in the deep terrestrial subsurface.</title>
        <authorList>
            <person name="Probst A.J."/>
            <person name="Ladd B."/>
            <person name="Jarett J.K."/>
            <person name="Geller-Mcgrath D.E."/>
            <person name="Sieber C.M."/>
            <person name="Emerson J.B."/>
            <person name="Anantharaman K."/>
            <person name="Thomas B.C."/>
            <person name="Malmstrom R."/>
            <person name="Stieglmeier M."/>
            <person name="Klingl A."/>
            <person name="Woyke T."/>
            <person name="Ryan C.M."/>
            <person name="Banfield J.F."/>
        </authorList>
    </citation>
    <scope>NUCLEOTIDE SEQUENCE [LARGE SCALE GENOMIC DNA]</scope>
    <source>
        <strain evidence="5">CG11_big_fil_rev_8_21_14_0_20_36_8</strain>
    </source>
</reference>
<dbReference type="GO" id="GO:0016757">
    <property type="term" value="F:glycosyltransferase activity"/>
    <property type="evidence" value="ECO:0007669"/>
    <property type="project" value="UniProtKB-KW"/>
</dbReference>
<feature type="domain" description="Glycosyltransferase 2-like" evidence="4">
    <location>
        <begin position="9"/>
        <end position="156"/>
    </location>
</feature>
<dbReference type="AlphaFoldDB" id="A0A2M6ISY2"/>
<comment type="similarity">
    <text evidence="1">Belongs to the glycosyltransferase 2 family.</text>
</comment>
<sequence length="272" mass="31409">MQKQNDLAIITVVYNNYEVLEDLINSLKIQKNNGFHLYIADASEDKRVINANNILTNVVPVSNLGYAHGVNEGIKQAQKDGCTRFCVINNDTLFENNFTASIKNMFDNYPNTIFGGKIYYAKGYEYHNRYKNDQLGNIIWYAGGGVKWEDSVPFHIGVDEVDNDKYSDISETKFITGCMMCFDKSVVDLIGFWDEKYFLYFEDADYCERAKRKNISLKYLPTIKLWHKNAQSTDGPGSAIQQKYQKKSLLRFAIKYAPPRTKLHVILNYIFK</sequence>
<evidence type="ECO:0000256" key="2">
    <source>
        <dbReference type="ARBA" id="ARBA00022676"/>
    </source>
</evidence>
<keyword evidence="3" id="KW-0808">Transferase</keyword>
<gene>
    <name evidence="5" type="ORF">COV58_04770</name>
</gene>
<protein>
    <recommendedName>
        <fullName evidence="4">Glycosyltransferase 2-like domain-containing protein</fullName>
    </recommendedName>
</protein>
<evidence type="ECO:0000259" key="4">
    <source>
        <dbReference type="Pfam" id="PF00535"/>
    </source>
</evidence>
<dbReference type="Pfam" id="PF00535">
    <property type="entry name" value="Glycos_transf_2"/>
    <property type="match status" value="1"/>
</dbReference>